<dbReference type="SMART" id="SM00220">
    <property type="entry name" value="S_TKc"/>
    <property type="match status" value="1"/>
</dbReference>
<evidence type="ECO:0000256" key="2">
    <source>
        <dbReference type="ARBA" id="ARBA00022553"/>
    </source>
</evidence>
<dbReference type="InterPro" id="IPR000961">
    <property type="entry name" value="AGC-kinase_C"/>
</dbReference>
<dbReference type="SUPFAM" id="SSF56112">
    <property type="entry name" value="Protein kinase-like (PK-like)"/>
    <property type="match status" value="1"/>
</dbReference>
<dbReference type="InterPro" id="IPR011009">
    <property type="entry name" value="Kinase-like_dom_sf"/>
</dbReference>
<dbReference type="FunFam" id="1.10.510.10:FF:000008">
    <property type="entry name" value="Non-specific serine/threonine protein kinase"/>
    <property type="match status" value="1"/>
</dbReference>
<name>A0A1X2GCE0_9FUNG</name>
<proteinExistence type="predicted"/>
<dbReference type="GO" id="GO:0005524">
    <property type="term" value="F:ATP binding"/>
    <property type="evidence" value="ECO:0007669"/>
    <property type="project" value="UniProtKB-UniRule"/>
</dbReference>
<dbReference type="InterPro" id="IPR017441">
    <property type="entry name" value="Protein_kinase_ATP_BS"/>
</dbReference>
<dbReference type="Pfam" id="PF00433">
    <property type="entry name" value="Pkinase_C"/>
    <property type="match status" value="1"/>
</dbReference>
<dbReference type="CDD" id="cd05123">
    <property type="entry name" value="STKc_AGC"/>
    <property type="match status" value="1"/>
</dbReference>
<dbReference type="EMBL" id="MCGT01000023">
    <property type="protein sequence ID" value="ORX50550.1"/>
    <property type="molecule type" value="Genomic_DNA"/>
</dbReference>
<feature type="region of interest" description="Disordered" evidence="8">
    <location>
        <begin position="151"/>
        <end position="216"/>
    </location>
</feature>
<reference evidence="11 12" key="1">
    <citation type="submission" date="2016-07" db="EMBL/GenBank/DDBJ databases">
        <title>Pervasive Adenine N6-methylation of Active Genes in Fungi.</title>
        <authorList>
            <consortium name="DOE Joint Genome Institute"/>
            <person name="Mondo S.J."/>
            <person name="Dannebaum R.O."/>
            <person name="Kuo R.C."/>
            <person name="Labutti K."/>
            <person name="Haridas S."/>
            <person name="Kuo A."/>
            <person name="Salamov A."/>
            <person name="Ahrendt S.R."/>
            <person name="Lipzen A."/>
            <person name="Sullivan W."/>
            <person name="Andreopoulos W.B."/>
            <person name="Clum A."/>
            <person name="Lindquist E."/>
            <person name="Daum C."/>
            <person name="Ramamoorthy G.K."/>
            <person name="Gryganskyi A."/>
            <person name="Culley D."/>
            <person name="Magnuson J.K."/>
            <person name="James T.Y."/>
            <person name="O'Malley M.A."/>
            <person name="Stajich J.E."/>
            <person name="Spatafora J.W."/>
            <person name="Visel A."/>
            <person name="Grigoriev I.V."/>
        </authorList>
    </citation>
    <scope>NUCLEOTIDE SEQUENCE [LARGE SCALE GENOMIC DNA]</scope>
    <source>
        <strain evidence="11 12">NRRL 3301</strain>
    </source>
</reference>
<evidence type="ECO:0000259" key="10">
    <source>
        <dbReference type="PROSITE" id="PS51285"/>
    </source>
</evidence>
<dbReference type="Gene3D" id="1.10.510.10">
    <property type="entry name" value="Transferase(Phosphotransferase) domain 1"/>
    <property type="match status" value="1"/>
</dbReference>
<feature type="compositionally biased region" description="Basic residues" evidence="8">
    <location>
        <begin position="80"/>
        <end position="89"/>
    </location>
</feature>
<evidence type="ECO:0000256" key="7">
    <source>
        <dbReference type="PROSITE-ProRule" id="PRU10141"/>
    </source>
</evidence>
<feature type="domain" description="AGC-kinase C-terminal" evidence="10">
    <location>
        <begin position="535"/>
        <end position="607"/>
    </location>
</feature>
<dbReference type="PROSITE" id="PS50011">
    <property type="entry name" value="PROTEIN_KINASE_DOM"/>
    <property type="match status" value="1"/>
</dbReference>
<dbReference type="GO" id="GO:0004674">
    <property type="term" value="F:protein serine/threonine kinase activity"/>
    <property type="evidence" value="ECO:0007669"/>
    <property type="project" value="UniProtKB-KW"/>
</dbReference>
<evidence type="ECO:0000256" key="5">
    <source>
        <dbReference type="ARBA" id="ARBA00022777"/>
    </source>
</evidence>
<evidence type="ECO:0000256" key="6">
    <source>
        <dbReference type="ARBA" id="ARBA00022840"/>
    </source>
</evidence>
<dbReference type="Pfam" id="PF00069">
    <property type="entry name" value="Pkinase"/>
    <property type="match status" value="1"/>
</dbReference>
<evidence type="ECO:0000256" key="4">
    <source>
        <dbReference type="ARBA" id="ARBA00022741"/>
    </source>
</evidence>
<dbReference type="InterPro" id="IPR017892">
    <property type="entry name" value="Pkinase_C"/>
</dbReference>
<dbReference type="STRING" id="101127.A0A1X2GCE0"/>
<keyword evidence="2" id="KW-0597">Phosphoprotein</keyword>
<gene>
    <name evidence="11" type="ORF">DM01DRAFT_1409058</name>
</gene>
<feature type="compositionally biased region" description="Polar residues" evidence="8">
    <location>
        <begin position="168"/>
        <end position="181"/>
    </location>
</feature>
<keyword evidence="6 7" id="KW-0067">ATP-binding</keyword>
<dbReference type="AlphaFoldDB" id="A0A1X2GCE0"/>
<organism evidence="11 12">
    <name type="scientific">Hesseltinella vesiculosa</name>
    <dbReference type="NCBI Taxonomy" id="101127"/>
    <lineage>
        <taxon>Eukaryota</taxon>
        <taxon>Fungi</taxon>
        <taxon>Fungi incertae sedis</taxon>
        <taxon>Mucoromycota</taxon>
        <taxon>Mucoromycotina</taxon>
        <taxon>Mucoromycetes</taxon>
        <taxon>Mucorales</taxon>
        <taxon>Cunninghamellaceae</taxon>
        <taxon>Hesseltinella</taxon>
    </lineage>
</organism>
<feature type="region of interest" description="Disordered" evidence="8">
    <location>
        <begin position="677"/>
        <end position="735"/>
    </location>
</feature>
<feature type="region of interest" description="Disordered" evidence="8">
    <location>
        <begin position="72"/>
        <end position="91"/>
    </location>
</feature>
<evidence type="ECO:0000259" key="9">
    <source>
        <dbReference type="PROSITE" id="PS50011"/>
    </source>
</evidence>
<keyword evidence="4 7" id="KW-0547">Nucleotide-binding</keyword>
<dbReference type="PROSITE" id="PS00108">
    <property type="entry name" value="PROTEIN_KINASE_ST"/>
    <property type="match status" value="1"/>
</dbReference>
<feature type="compositionally biased region" description="Pro residues" evidence="8">
    <location>
        <begin position="707"/>
        <end position="718"/>
    </location>
</feature>
<evidence type="ECO:0000256" key="8">
    <source>
        <dbReference type="SAM" id="MobiDB-lite"/>
    </source>
</evidence>
<keyword evidence="3" id="KW-0808">Transferase</keyword>
<protein>
    <submittedName>
        <fullName evidence="11">Kinase-like protein</fullName>
    </submittedName>
</protein>
<keyword evidence="5 11" id="KW-0418">Kinase</keyword>
<feature type="compositionally biased region" description="Low complexity" evidence="8">
    <location>
        <begin position="156"/>
        <end position="167"/>
    </location>
</feature>
<feature type="compositionally biased region" description="Polar residues" evidence="8">
    <location>
        <begin position="693"/>
        <end position="704"/>
    </location>
</feature>
<feature type="domain" description="Protein kinase" evidence="9">
    <location>
        <begin position="270"/>
        <end position="534"/>
    </location>
</feature>
<dbReference type="PROSITE" id="PS51285">
    <property type="entry name" value="AGC_KINASE_CTER"/>
    <property type="match status" value="1"/>
</dbReference>
<accession>A0A1X2GCE0</accession>
<dbReference type="PROSITE" id="PS00107">
    <property type="entry name" value="PROTEIN_KINASE_ATP"/>
    <property type="match status" value="1"/>
</dbReference>
<dbReference type="SMART" id="SM00133">
    <property type="entry name" value="S_TK_X"/>
    <property type="match status" value="1"/>
</dbReference>
<dbReference type="InterPro" id="IPR045270">
    <property type="entry name" value="STKc_AGC"/>
</dbReference>
<evidence type="ECO:0000256" key="1">
    <source>
        <dbReference type="ARBA" id="ARBA00022527"/>
    </source>
</evidence>
<feature type="compositionally biased region" description="Polar residues" evidence="8">
    <location>
        <begin position="722"/>
        <end position="735"/>
    </location>
</feature>
<dbReference type="InterPro" id="IPR000719">
    <property type="entry name" value="Prot_kinase_dom"/>
</dbReference>
<sequence length="808" mass="90129">MDLKSLRVLNVIVQSSSCVFSLVRYIPDLVEFDQLIKRHFKSKVPFPTLADDMVLTKRTQTKRKNSLRKLFRSLSQQQQRRQRSSRQRKTNAEKVELYLQQCLQDPVIAQSSILRDFFCIQRDEDQKLPIKVASPSTSQVSIVVMTASAIHPPPSTSSDTSLPTTTTNLEVTNAPSHSDAQPPSDLPLTPAQQSPPESPVSPGAANDPSDDGRPLSVKEDMVSLDSLLREAISPPLPPSPITTYQPAQEDNSLVHHPIIQTSAVFPLEHFDLLKVLGKGCMGKVLLVRSHESNGLFALKKIVKSLVIDQREITHTLTEREILETLAQTRHPNLARLHLAFQDTHQLYLVTDYYCGGDLATQMSTCMTFSKERTRFYAAEMIEGIGELHRLGILYRDLKPENILLTREGHVVLTDFGLSKWLKDTPFTETFCGTAEYLAPEVLTGEPYSFGIDHWSYGTILYEMLAGITPFWADNHMEMYRRVLEDPLEFPVPDENGMPEFDYDTADFLTVLLDRDPLTRLGARGVEDIKAHPYFEAIDWDDVYHQRLQPPYVPPLASEMDFANFDATFLEMSPTLTPVGSQIDLTQDMQDVFDGYSFLNEELTPLSHELSLSNPLDNRFHEADAMSDEQTPFVASVASDDAMSVVIDEDDEPIAFQPARKRGSISMLSDVDSLRLESPLLHGDDDRGLKRRNTQSTASHESVMSTPAPAPPAPLPSPAAPSVDTNTSSTSSYGMHCSSTLVPESVHTEATLTSVLKYPEDVKLPTDLDAPSPPAKVLPVQGFAANQTAPPKKSKFKVPRRLLSPFTKF</sequence>
<evidence type="ECO:0000256" key="3">
    <source>
        <dbReference type="ARBA" id="ARBA00022679"/>
    </source>
</evidence>
<keyword evidence="12" id="KW-1185">Reference proteome</keyword>
<comment type="caution">
    <text evidence="11">The sequence shown here is derived from an EMBL/GenBank/DDBJ whole genome shotgun (WGS) entry which is preliminary data.</text>
</comment>
<keyword evidence="1" id="KW-0723">Serine/threonine-protein kinase</keyword>
<dbReference type="Proteomes" id="UP000242146">
    <property type="component" value="Unassembled WGS sequence"/>
</dbReference>
<dbReference type="InterPro" id="IPR008271">
    <property type="entry name" value="Ser/Thr_kinase_AS"/>
</dbReference>
<dbReference type="OrthoDB" id="63267at2759"/>
<evidence type="ECO:0000313" key="12">
    <source>
        <dbReference type="Proteomes" id="UP000242146"/>
    </source>
</evidence>
<evidence type="ECO:0000313" key="11">
    <source>
        <dbReference type="EMBL" id="ORX50550.1"/>
    </source>
</evidence>
<dbReference type="PANTHER" id="PTHR24351">
    <property type="entry name" value="RIBOSOMAL PROTEIN S6 KINASE"/>
    <property type="match status" value="1"/>
</dbReference>
<feature type="binding site" evidence="7">
    <location>
        <position position="299"/>
    </location>
    <ligand>
        <name>ATP</name>
        <dbReference type="ChEBI" id="CHEBI:30616"/>
    </ligand>
</feature>
<dbReference type="Gene3D" id="3.30.200.20">
    <property type="entry name" value="Phosphorylase Kinase, domain 1"/>
    <property type="match status" value="1"/>
</dbReference>